<keyword evidence="9 11" id="KW-0472">Membrane</keyword>
<feature type="transmembrane region" description="Helical" evidence="11">
    <location>
        <begin position="179"/>
        <end position="203"/>
    </location>
</feature>
<evidence type="ECO:0000313" key="14">
    <source>
        <dbReference type="Proteomes" id="UP000032430"/>
    </source>
</evidence>
<feature type="transmembrane region" description="Helical" evidence="11">
    <location>
        <begin position="6"/>
        <end position="25"/>
    </location>
</feature>
<evidence type="ECO:0000259" key="12">
    <source>
        <dbReference type="Pfam" id="PF00999"/>
    </source>
</evidence>
<feature type="domain" description="Cation/H+ exchanger transmembrane" evidence="12">
    <location>
        <begin position="17"/>
        <end position="408"/>
    </location>
</feature>
<reference evidence="14" key="1">
    <citation type="submission" date="2014-09" db="EMBL/GenBank/DDBJ databases">
        <authorList>
            <person name="Gomez-Valero L."/>
        </authorList>
    </citation>
    <scope>NUCLEOTIDE SEQUENCE [LARGE SCALE GENOMIC DNA]</scope>
    <source>
        <strain evidence="14">ATCC700992</strain>
    </source>
</reference>
<keyword evidence="8 11" id="KW-0406">Ion transport</keyword>
<evidence type="ECO:0000256" key="2">
    <source>
        <dbReference type="ARBA" id="ARBA00022448"/>
    </source>
</evidence>
<dbReference type="STRING" id="1212491.LFA_3076"/>
<dbReference type="GO" id="GO:0015386">
    <property type="term" value="F:potassium:proton antiporter activity"/>
    <property type="evidence" value="ECO:0007669"/>
    <property type="project" value="TreeGrafter"/>
</dbReference>
<accession>A0A098GAA8</accession>
<comment type="caution">
    <text evidence="11">Lacks conserved residue(s) required for the propagation of feature annotation.</text>
</comment>
<keyword evidence="7 11" id="KW-0915">Sodium</keyword>
<dbReference type="InterPro" id="IPR004705">
    <property type="entry name" value="Cation/H_exchanger_CPA1_bac"/>
</dbReference>
<keyword evidence="10 11" id="KW-0739">Sodium transport</keyword>
<dbReference type="GO" id="GO:0005886">
    <property type="term" value="C:plasma membrane"/>
    <property type="evidence" value="ECO:0007669"/>
    <property type="project" value="UniProtKB-SubCell"/>
</dbReference>
<feature type="transmembrane region" description="Helical" evidence="11">
    <location>
        <begin position="304"/>
        <end position="327"/>
    </location>
</feature>
<evidence type="ECO:0000256" key="3">
    <source>
        <dbReference type="ARBA" id="ARBA00022449"/>
    </source>
</evidence>
<keyword evidence="3 11" id="KW-0050">Antiport</keyword>
<feature type="transmembrane region" description="Helical" evidence="11">
    <location>
        <begin position="87"/>
        <end position="109"/>
    </location>
</feature>
<comment type="subcellular location">
    <subcellularLocation>
        <location evidence="11">Cell inner membrane</location>
        <topology evidence="11">Multi-pass membrane protein</topology>
    </subcellularLocation>
    <subcellularLocation>
        <location evidence="1">Cell membrane</location>
        <topology evidence="1">Multi-pass membrane protein</topology>
    </subcellularLocation>
</comment>
<keyword evidence="2 11" id="KW-0813">Transport</keyword>
<dbReference type="OrthoDB" id="9774146at2"/>
<feature type="transmembrane region" description="Helical" evidence="11">
    <location>
        <begin position="238"/>
        <end position="255"/>
    </location>
</feature>
<dbReference type="GO" id="GO:0051453">
    <property type="term" value="P:regulation of intracellular pH"/>
    <property type="evidence" value="ECO:0007669"/>
    <property type="project" value="TreeGrafter"/>
</dbReference>
<feature type="transmembrane region" description="Helical" evidence="11">
    <location>
        <begin position="348"/>
        <end position="371"/>
    </location>
</feature>
<dbReference type="NCBIfam" id="TIGR00831">
    <property type="entry name" value="a_cpa1"/>
    <property type="match status" value="1"/>
</dbReference>
<evidence type="ECO:0000256" key="9">
    <source>
        <dbReference type="ARBA" id="ARBA00023136"/>
    </source>
</evidence>
<evidence type="ECO:0000256" key="6">
    <source>
        <dbReference type="ARBA" id="ARBA00022989"/>
    </source>
</evidence>
<evidence type="ECO:0000256" key="8">
    <source>
        <dbReference type="ARBA" id="ARBA00023065"/>
    </source>
</evidence>
<comment type="similarity">
    <text evidence="11">Belongs to the monovalent cation:proton antiporter 1 (CPA1) transporter (TC 2.A.36) family.</text>
</comment>
<evidence type="ECO:0000256" key="7">
    <source>
        <dbReference type="ARBA" id="ARBA00023053"/>
    </source>
</evidence>
<protein>
    <submittedName>
        <fullName evidence="13">Putative Na+/H+ antiporter</fullName>
    </submittedName>
</protein>
<organism evidence="13 14">
    <name type="scientific">Legionella fallonii LLAP-10</name>
    <dbReference type="NCBI Taxonomy" id="1212491"/>
    <lineage>
        <taxon>Bacteria</taxon>
        <taxon>Pseudomonadati</taxon>
        <taxon>Pseudomonadota</taxon>
        <taxon>Gammaproteobacteria</taxon>
        <taxon>Legionellales</taxon>
        <taxon>Legionellaceae</taxon>
        <taxon>Legionella</taxon>
    </lineage>
</organism>
<evidence type="ECO:0000256" key="1">
    <source>
        <dbReference type="ARBA" id="ARBA00004651"/>
    </source>
</evidence>
<dbReference type="Proteomes" id="UP000032430">
    <property type="component" value="Chromosome I"/>
</dbReference>
<dbReference type="InterPro" id="IPR006153">
    <property type="entry name" value="Cation/H_exchanger_TM"/>
</dbReference>
<sequence length="539" mass="60730">MIHNLDQIEVGIILLGIIALVGIVFQKSSIPISLLLVLIGMGLSFIPSFPHIYLNPNLVLELFLPLLIYQVSADTSLRDVFKHIQPILLLSIGHVVFITILVAISVHYLFPDISWPLACVLGAVVSPPDDVAIVSIAEKVHLPKRIITILKGEGMFNDATSLILFRFSLAAVISHQFVIFSVVTNFVAVVAGEILYGVVLAYLIGELRLKIQDPILQILISLLTPFLAYIPAEKLGCSGVIATVVCGLLMGHFYSERFTAEVRLTIRTVWTTLGYITQSFLFLLVGLELPYILERFSAEASTTIFLYSLLIVLVVIAGRFIWVWCSTYMTNFQLLNNKKAASPRWQELFIISWSGMRGGISLAAALAVPSLPLISGNIDPRDLVILFVFAVIVATLLIQGLTLPWLLRVLGITKYGRREQLNQQIGEVLAQLELNKAVLRWLEEFKELSKDNKKLDEEIKFRIHLYSEYKTQLEEDIKSRQTLQIHPQKMAPNNTILLSLKILEVERAELMRLWHEKKINHEVKTKLLRKLDLRARNLS</sequence>
<keyword evidence="5 11" id="KW-0812">Transmembrane</keyword>
<dbReference type="InterPro" id="IPR018422">
    <property type="entry name" value="Cation/H_exchanger_CPA1"/>
</dbReference>
<proteinExistence type="inferred from homology"/>
<evidence type="ECO:0000256" key="10">
    <source>
        <dbReference type="ARBA" id="ARBA00023201"/>
    </source>
</evidence>
<dbReference type="EMBL" id="LN614827">
    <property type="protein sequence ID" value="CEG58420.1"/>
    <property type="molecule type" value="Genomic_DNA"/>
</dbReference>
<gene>
    <name evidence="13" type="ORF">LFA_3076</name>
</gene>
<keyword evidence="4" id="KW-1003">Cell membrane</keyword>
<dbReference type="GO" id="GO:0098719">
    <property type="term" value="P:sodium ion import across plasma membrane"/>
    <property type="evidence" value="ECO:0007669"/>
    <property type="project" value="TreeGrafter"/>
</dbReference>
<dbReference type="GO" id="GO:0015385">
    <property type="term" value="F:sodium:proton antiporter activity"/>
    <property type="evidence" value="ECO:0007669"/>
    <property type="project" value="InterPro"/>
</dbReference>
<keyword evidence="11" id="KW-0997">Cell inner membrane</keyword>
<dbReference type="Gene3D" id="6.10.140.1330">
    <property type="match status" value="1"/>
</dbReference>
<dbReference type="PANTHER" id="PTHR10110:SF86">
    <property type="entry name" value="SODIUM_HYDROGEN EXCHANGER 7"/>
    <property type="match status" value="1"/>
</dbReference>
<feature type="transmembrane region" description="Helical" evidence="11">
    <location>
        <begin position="383"/>
        <end position="407"/>
    </location>
</feature>
<evidence type="ECO:0000256" key="4">
    <source>
        <dbReference type="ARBA" id="ARBA00022475"/>
    </source>
</evidence>
<evidence type="ECO:0000256" key="11">
    <source>
        <dbReference type="RuleBase" id="RU366002"/>
    </source>
</evidence>
<evidence type="ECO:0000256" key="5">
    <source>
        <dbReference type="ARBA" id="ARBA00022692"/>
    </source>
</evidence>
<evidence type="ECO:0000313" key="13">
    <source>
        <dbReference type="EMBL" id="CEG58420.1"/>
    </source>
</evidence>
<keyword evidence="14" id="KW-1185">Reference proteome</keyword>
<feature type="transmembrane region" description="Helical" evidence="11">
    <location>
        <begin position="32"/>
        <end position="52"/>
    </location>
</feature>
<dbReference type="PANTHER" id="PTHR10110">
    <property type="entry name" value="SODIUM/HYDROGEN EXCHANGER"/>
    <property type="match status" value="1"/>
</dbReference>
<name>A0A098GAA8_9GAMM</name>
<feature type="transmembrane region" description="Helical" evidence="11">
    <location>
        <begin position="267"/>
        <end position="292"/>
    </location>
</feature>
<dbReference type="AlphaFoldDB" id="A0A098GAA8"/>
<comment type="function">
    <text evidence="11">Na(+)/H(+) antiporter that extrudes sodium in exchange for external protons.</text>
</comment>
<dbReference type="Pfam" id="PF00999">
    <property type="entry name" value="Na_H_Exchanger"/>
    <property type="match status" value="1"/>
</dbReference>
<dbReference type="KEGG" id="lfa:LFA_3076"/>
<dbReference type="HOGENOM" id="CLU_005912_8_2_6"/>
<keyword evidence="6 11" id="KW-1133">Transmembrane helix</keyword>